<evidence type="ECO:0000313" key="3">
    <source>
        <dbReference type="Proteomes" id="UP001630127"/>
    </source>
</evidence>
<dbReference type="PANTHER" id="PTHR31972">
    <property type="entry name" value="EXPRESSED PROTEIN"/>
    <property type="match status" value="1"/>
</dbReference>
<keyword evidence="3" id="KW-1185">Reference proteome</keyword>
<sequence length="306" mass="34872">MKSITTCYSENAIKISNSYCSGPSNQAYLSPNLIPSIQNAVTCIYKVKLSAEKHFFIKITWCSLVGQGFSMSIADDLRSLSKFSRNSRQFKKLKGTKTIECCNSRIEVFWDLSQATYDIGPEPVSGYYLMIWINSQLSLHLGEMEEEEEELLDLTKRMSDMQFAKFSLLSRGENFSGNALYSTKAKFCDAGTCHDIVIKCVGEETGSKDSELCVSIDKKNVIQVKRLQWNFRGNQTIFVDGLLVDMMWDVHDWYFNPSAAGYAVFLFRTRSGLDSRLWLEEKMLEQQKEHEKVGFSLLICACKTSH</sequence>
<dbReference type="Proteomes" id="UP001630127">
    <property type="component" value="Unassembled WGS sequence"/>
</dbReference>
<comment type="caution">
    <text evidence="2">The sequence shown here is derived from an EMBL/GenBank/DDBJ whole genome shotgun (WGS) entry which is preliminary data.</text>
</comment>
<evidence type="ECO:0000256" key="1">
    <source>
        <dbReference type="SAM" id="Coils"/>
    </source>
</evidence>
<name>A0ABD3AY18_9GENT</name>
<dbReference type="AlphaFoldDB" id="A0ABD3AY18"/>
<protein>
    <submittedName>
        <fullName evidence="2">Uncharacterized protein</fullName>
    </submittedName>
</protein>
<dbReference type="PANTHER" id="PTHR31972:SF16">
    <property type="entry name" value="FAMILY PROTEIN, PUTATIVE (DUF868)-RELATED"/>
    <property type="match status" value="1"/>
</dbReference>
<gene>
    <name evidence="2" type="ORF">ACH5RR_004613</name>
</gene>
<reference evidence="2 3" key="1">
    <citation type="submission" date="2024-11" db="EMBL/GenBank/DDBJ databases">
        <title>A near-complete genome assembly of Cinchona calisaya.</title>
        <authorList>
            <person name="Lian D.C."/>
            <person name="Zhao X.W."/>
            <person name="Wei L."/>
        </authorList>
    </citation>
    <scope>NUCLEOTIDE SEQUENCE [LARGE SCALE GENOMIC DNA]</scope>
    <source>
        <tissue evidence="2">Nenye</tissue>
    </source>
</reference>
<dbReference type="InterPro" id="IPR008586">
    <property type="entry name" value="DUF868_pln"/>
</dbReference>
<dbReference type="EMBL" id="JBJUIK010000002">
    <property type="protein sequence ID" value="KAL3536152.1"/>
    <property type="molecule type" value="Genomic_DNA"/>
</dbReference>
<evidence type="ECO:0000313" key="2">
    <source>
        <dbReference type="EMBL" id="KAL3536152.1"/>
    </source>
</evidence>
<keyword evidence="1" id="KW-0175">Coiled coil</keyword>
<proteinExistence type="predicted"/>
<organism evidence="2 3">
    <name type="scientific">Cinchona calisaya</name>
    <dbReference type="NCBI Taxonomy" id="153742"/>
    <lineage>
        <taxon>Eukaryota</taxon>
        <taxon>Viridiplantae</taxon>
        <taxon>Streptophyta</taxon>
        <taxon>Embryophyta</taxon>
        <taxon>Tracheophyta</taxon>
        <taxon>Spermatophyta</taxon>
        <taxon>Magnoliopsida</taxon>
        <taxon>eudicotyledons</taxon>
        <taxon>Gunneridae</taxon>
        <taxon>Pentapetalae</taxon>
        <taxon>asterids</taxon>
        <taxon>lamiids</taxon>
        <taxon>Gentianales</taxon>
        <taxon>Rubiaceae</taxon>
        <taxon>Cinchonoideae</taxon>
        <taxon>Cinchoneae</taxon>
        <taxon>Cinchona</taxon>
    </lineage>
</organism>
<dbReference type="Pfam" id="PF05910">
    <property type="entry name" value="DUF868"/>
    <property type="match status" value="1"/>
</dbReference>
<accession>A0ABD3AY18</accession>
<feature type="coiled-coil region" evidence="1">
    <location>
        <begin position="137"/>
        <end position="164"/>
    </location>
</feature>